<dbReference type="PANTHER" id="PTHR43519:SF1">
    <property type="entry name" value="ATP-DEPENDENT RNA HELICASE HRPB"/>
    <property type="match status" value="1"/>
</dbReference>
<proteinExistence type="predicted"/>
<keyword evidence="2" id="KW-0378">Hydrolase</keyword>
<dbReference type="InterPro" id="IPR010225">
    <property type="entry name" value="HrpB"/>
</dbReference>
<feature type="domain" description="Helicase C-terminal" evidence="7">
    <location>
        <begin position="200"/>
        <end position="373"/>
    </location>
</feature>
<reference evidence="9" key="1">
    <citation type="journal article" date="2019" name="Int. J. Syst. Evol. Microbiol.">
        <title>The Global Catalogue of Microorganisms (GCM) 10K type strain sequencing project: providing services to taxonomists for standard genome sequencing and annotation.</title>
        <authorList>
            <consortium name="The Broad Institute Genomics Platform"/>
            <consortium name="The Broad Institute Genome Sequencing Center for Infectious Disease"/>
            <person name="Wu L."/>
            <person name="Ma J."/>
        </authorList>
    </citation>
    <scope>NUCLEOTIDE SEQUENCE [LARGE SCALE GENOMIC DNA]</scope>
    <source>
        <strain evidence="9">NBRC 103632</strain>
    </source>
</reference>
<organism evidence="8 9">
    <name type="scientific">Methylobacterium tardum</name>
    <dbReference type="NCBI Taxonomy" id="374432"/>
    <lineage>
        <taxon>Bacteria</taxon>
        <taxon>Pseudomonadati</taxon>
        <taxon>Pseudomonadota</taxon>
        <taxon>Alphaproteobacteria</taxon>
        <taxon>Hyphomicrobiales</taxon>
        <taxon>Methylobacteriaceae</taxon>
        <taxon>Methylobacterium</taxon>
    </lineage>
</organism>
<dbReference type="RefSeq" id="WP_238195430.1">
    <property type="nucleotide sequence ID" value="NZ_BPQZ01000005.1"/>
</dbReference>
<evidence type="ECO:0000259" key="6">
    <source>
        <dbReference type="PROSITE" id="PS51192"/>
    </source>
</evidence>
<evidence type="ECO:0000259" key="7">
    <source>
        <dbReference type="PROSITE" id="PS51194"/>
    </source>
</evidence>
<gene>
    <name evidence="8" type="ORF">GCM10007890_60040</name>
</gene>
<dbReference type="InterPro" id="IPR027417">
    <property type="entry name" value="P-loop_NTPase"/>
</dbReference>
<dbReference type="SMART" id="SM00487">
    <property type="entry name" value="DEXDc"/>
    <property type="match status" value="1"/>
</dbReference>
<dbReference type="InterPro" id="IPR013689">
    <property type="entry name" value="RNA_helicase_ATP-dep_HrpB_C"/>
</dbReference>
<dbReference type="CDD" id="cd18791">
    <property type="entry name" value="SF2_C_RHA"/>
    <property type="match status" value="1"/>
</dbReference>
<protein>
    <submittedName>
        <fullName evidence="8">ATP-dependent helicase</fullName>
    </submittedName>
</protein>
<dbReference type="Pfam" id="PF08482">
    <property type="entry name" value="HrpB_C"/>
    <property type="match status" value="1"/>
</dbReference>
<keyword evidence="3 8" id="KW-0347">Helicase</keyword>
<dbReference type="Gene3D" id="1.20.120.1080">
    <property type="match status" value="1"/>
</dbReference>
<dbReference type="GO" id="GO:0005524">
    <property type="term" value="F:ATP binding"/>
    <property type="evidence" value="ECO:0007669"/>
    <property type="project" value="UniProtKB-KW"/>
</dbReference>
<evidence type="ECO:0000256" key="1">
    <source>
        <dbReference type="ARBA" id="ARBA00022741"/>
    </source>
</evidence>
<dbReference type="Gene3D" id="3.40.50.300">
    <property type="entry name" value="P-loop containing nucleotide triphosphate hydrolases"/>
    <property type="match status" value="2"/>
</dbReference>
<dbReference type="InterPro" id="IPR014001">
    <property type="entry name" value="Helicase_ATP-bd"/>
</dbReference>
<dbReference type="InterPro" id="IPR007502">
    <property type="entry name" value="Helicase-assoc_dom"/>
</dbReference>
<keyword evidence="9" id="KW-1185">Reference proteome</keyword>
<dbReference type="InterPro" id="IPR011545">
    <property type="entry name" value="DEAD/DEAH_box_helicase_dom"/>
</dbReference>
<dbReference type="InterPro" id="IPR049614">
    <property type="entry name" value="HrpB_DEXH"/>
</dbReference>
<dbReference type="PROSITE" id="PS51194">
    <property type="entry name" value="HELICASE_CTER"/>
    <property type="match status" value="1"/>
</dbReference>
<sequence>MPAPSTALPIEAALPDLREALAARNGAVLVAPPGAGKTTRVPLDLLDAPWLADRKVVLLEPRRLAARAAAARMAQTLGEPVGGTVGLRVRLGSKISARTRIEVVTEGVFTRMILDDPELSGIGAVLFDEFHERSLDADLGLALALDAQGGLREDLRILVMSATLDGARVARLMGEAPVIASEGRAFPVETRYVERDPNRRIEESVADVTLRALRADPGSVLVFLPGQAEIRRTADLLADRVDPEVQVAPLYGALTPAEQDRAVAPAPAGTRKVVLATSIAETSLTIEGVRIVVDSGLARVPVYEPGLGLTRLVTARASRASVDQRRGRAGRTEPGLCWRLWSEAGTKALEPFSRPEILAADLAGLLLDCAAWGVADPRTLAFLDPPPAPALAEARTMLVDLGALDADGRLTETGGRLRALPLPPRLARMVTVAAAAGEARAAADLAAVLVERGLGGDGIDLDARIERFRQDRGGRAADMRRLAQGWARIAGDGPQDRPASAGPLLALAYPDRVARTRGRDGEFVMASGRAGRLDLASPLARETYLVVAELAGAAGEARILAAAAIEPDAIERLFAGRIEFRTEITFDPSAGALRARAVRRLGAVNLGARPLPVPAEPESAEILANGIAALGLDRLPWTPALSQWRARVRFLHAAEDDGWPDLSDEALTRDAGAWLAPSLVGRTSVAAITAEDLAGALQGLVPWQLRSRLDAEAPTHVEVPTGSRIPVDYGAEEPVLAVRVQELFGLDRHPVAGGRPLVLHLLSPAQRPIQITRDLPGFWRGSWAAVRAEMRGRYPRHPWPEDPLSEAPTRRAKPRGT</sequence>
<dbReference type="CDD" id="cd17990">
    <property type="entry name" value="DEXHc_HrpB"/>
    <property type="match status" value="1"/>
</dbReference>
<dbReference type="GO" id="GO:0003676">
    <property type="term" value="F:nucleic acid binding"/>
    <property type="evidence" value="ECO:0007669"/>
    <property type="project" value="InterPro"/>
</dbReference>
<evidence type="ECO:0000313" key="9">
    <source>
        <dbReference type="Proteomes" id="UP001157440"/>
    </source>
</evidence>
<dbReference type="SUPFAM" id="SSF52540">
    <property type="entry name" value="P-loop containing nucleoside triphosphate hydrolases"/>
    <property type="match status" value="1"/>
</dbReference>
<keyword evidence="1" id="KW-0547">Nucleotide-binding</keyword>
<dbReference type="NCBIfam" id="TIGR01970">
    <property type="entry name" value="DEAH_box_HrpB"/>
    <property type="match status" value="1"/>
</dbReference>
<dbReference type="SMART" id="SM00847">
    <property type="entry name" value="HA2"/>
    <property type="match status" value="1"/>
</dbReference>
<dbReference type="PROSITE" id="PS51192">
    <property type="entry name" value="HELICASE_ATP_BIND_1"/>
    <property type="match status" value="1"/>
</dbReference>
<dbReference type="Proteomes" id="UP001157440">
    <property type="component" value="Unassembled WGS sequence"/>
</dbReference>
<dbReference type="GO" id="GO:0004386">
    <property type="term" value="F:helicase activity"/>
    <property type="evidence" value="ECO:0007669"/>
    <property type="project" value="UniProtKB-KW"/>
</dbReference>
<dbReference type="InterPro" id="IPR001650">
    <property type="entry name" value="Helicase_C-like"/>
</dbReference>
<dbReference type="AlphaFoldDB" id="A0AA37WV35"/>
<feature type="domain" description="Helicase ATP-binding" evidence="6">
    <location>
        <begin position="18"/>
        <end position="182"/>
    </location>
</feature>
<comment type="caution">
    <text evidence="8">The sequence shown here is derived from an EMBL/GenBank/DDBJ whole genome shotgun (WGS) entry which is preliminary data.</text>
</comment>
<evidence type="ECO:0000313" key="8">
    <source>
        <dbReference type="EMBL" id="GLS73989.1"/>
    </source>
</evidence>
<keyword evidence="4" id="KW-0067">ATP-binding</keyword>
<evidence type="ECO:0000256" key="3">
    <source>
        <dbReference type="ARBA" id="ARBA00022806"/>
    </source>
</evidence>
<evidence type="ECO:0000256" key="4">
    <source>
        <dbReference type="ARBA" id="ARBA00022840"/>
    </source>
</evidence>
<dbReference type="Pfam" id="PF00271">
    <property type="entry name" value="Helicase_C"/>
    <property type="match status" value="1"/>
</dbReference>
<dbReference type="Pfam" id="PF00270">
    <property type="entry name" value="DEAD"/>
    <property type="match status" value="1"/>
</dbReference>
<dbReference type="PIRSF" id="PIRSF005496">
    <property type="entry name" value="ATP_hel_hrpB"/>
    <property type="match status" value="1"/>
</dbReference>
<dbReference type="FunFam" id="3.40.50.300:FF:002125">
    <property type="entry name" value="ATP-dependent helicase HrpB"/>
    <property type="match status" value="1"/>
</dbReference>
<dbReference type="EMBL" id="BSPL01000033">
    <property type="protein sequence ID" value="GLS73989.1"/>
    <property type="molecule type" value="Genomic_DNA"/>
</dbReference>
<dbReference type="PANTHER" id="PTHR43519">
    <property type="entry name" value="ATP-DEPENDENT RNA HELICASE HRPB"/>
    <property type="match status" value="1"/>
</dbReference>
<name>A0AA37WV35_9HYPH</name>
<evidence type="ECO:0000256" key="5">
    <source>
        <dbReference type="SAM" id="MobiDB-lite"/>
    </source>
</evidence>
<dbReference type="SMART" id="SM00490">
    <property type="entry name" value="HELICc"/>
    <property type="match status" value="1"/>
</dbReference>
<evidence type="ECO:0000256" key="2">
    <source>
        <dbReference type="ARBA" id="ARBA00022801"/>
    </source>
</evidence>
<accession>A0AA37WV35</accession>
<dbReference type="GO" id="GO:0016787">
    <property type="term" value="F:hydrolase activity"/>
    <property type="evidence" value="ECO:0007669"/>
    <property type="project" value="UniProtKB-KW"/>
</dbReference>
<feature type="region of interest" description="Disordered" evidence="5">
    <location>
        <begin position="794"/>
        <end position="817"/>
    </location>
</feature>